<dbReference type="AlphaFoldDB" id="A0A2S8GHV7"/>
<dbReference type="Gene3D" id="1.10.10.10">
    <property type="entry name" value="Winged helix-like DNA-binding domain superfamily/Winged helix DNA-binding domain"/>
    <property type="match status" value="1"/>
</dbReference>
<proteinExistence type="inferred from homology"/>
<dbReference type="PANTHER" id="PTHR43133">
    <property type="entry name" value="RNA POLYMERASE ECF-TYPE SIGMA FACTO"/>
    <property type="match status" value="1"/>
</dbReference>
<evidence type="ECO:0000256" key="4">
    <source>
        <dbReference type="ARBA" id="ARBA00023125"/>
    </source>
</evidence>
<comment type="similarity">
    <text evidence="1">Belongs to the sigma-70 factor family. ECF subfamily.</text>
</comment>
<keyword evidence="3" id="KW-0731">Sigma factor</keyword>
<dbReference type="SUPFAM" id="SSF88946">
    <property type="entry name" value="Sigma2 domain of RNA polymerase sigma factors"/>
    <property type="match status" value="1"/>
</dbReference>
<dbReference type="InterPro" id="IPR014284">
    <property type="entry name" value="RNA_pol_sigma-70_dom"/>
</dbReference>
<evidence type="ECO:0000256" key="1">
    <source>
        <dbReference type="ARBA" id="ARBA00010641"/>
    </source>
</evidence>
<dbReference type="SUPFAM" id="SSF88659">
    <property type="entry name" value="Sigma3 and sigma4 domains of RNA polymerase sigma factors"/>
    <property type="match status" value="1"/>
</dbReference>
<dbReference type="GO" id="GO:0003677">
    <property type="term" value="F:DNA binding"/>
    <property type="evidence" value="ECO:0007669"/>
    <property type="project" value="UniProtKB-KW"/>
</dbReference>
<dbReference type="InterPro" id="IPR013324">
    <property type="entry name" value="RNA_pol_sigma_r3/r4-like"/>
</dbReference>
<evidence type="ECO:0000313" key="8">
    <source>
        <dbReference type="Proteomes" id="UP000237819"/>
    </source>
</evidence>
<accession>A0A2S8GHV7</accession>
<dbReference type="PANTHER" id="PTHR43133:SF8">
    <property type="entry name" value="RNA POLYMERASE SIGMA FACTOR HI_1459-RELATED"/>
    <property type="match status" value="1"/>
</dbReference>
<dbReference type="GO" id="GO:0006352">
    <property type="term" value="P:DNA-templated transcription initiation"/>
    <property type="evidence" value="ECO:0007669"/>
    <property type="project" value="InterPro"/>
</dbReference>
<dbReference type="NCBIfam" id="TIGR02984">
    <property type="entry name" value="Sig-70_plancto1"/>
    <property type="match status" value="1"/>
</dbReference>
<evidence type="ECO:0000256" key="2">
    <source>
        <dbReference type="ARBA" id="ARBA00023015"/>
    </source>
</evidence>
<organism evidence="7 8">
    <name type="scientific">Blastopirellula marina</name>
    <dbReference type="NCBI Taxonomy" id="124"/>
    <lineage>
        <taxon>Bacteria</taxon>
        <taxon>Pseudomonadati</taxon>
        <taxon>Planctomycetota</taxon>
        <taxon>Planctomycetia</taxon>
        <taxon>Pirellulales</taxon>
        <taxon>Pirellulaceae</taxon>
        <taxon>Blastopirellula</taxon>
    </lineage>
</organism>
<keyword evidence="5" id="KW-0804">Transcription</keyword>
<dbReference type="EMBL" id="PUHZ01000021">
    <property type="protein sequence ID" value="PQO44025.1"/>
    <property type="molecule type" value="Genomic_DNA"/>
</dbReference>
<dbReference type="InterPro" id="IPR053812">
    <property type="entry name" value="HTH_Sigma70_ECF-like"/>
</dbReference>
<dbReference type="NCBIfam" id="TIGR02937">
    <property type="entry name" value="sigma70-ECF"/>
    <property type="match status" value="1"/>
</dbReference>
<protein>
    <submittedName>
        <fullName evidence="7">RNA polymerase factor sigma-70</fullName>
    </submittedName>
</protein>
<sequence length="208" mass="23796">MWPEAEKTEQLILDAKGGDSDARDKLLERHRDSLRRMVEMRLDRKIRRRVDASDVVQDVLVEANRRLADYMSNPAMPFHLWLRHLAHDRIIDAHRRHRGSQKRSVDLEQNISAPVNVDQSSLNIVAQICDQEMTPAAAATMNELQARFEQAISQLDEQDREVVVMRHFEQLSNQEVAAALGLSAAAASMRYLRALRRLRALLGEPTGE</sequence>
<dbReference type="RefSeq" id="WP_105337424.1">
    <property type="nucleotide sequence ID" value="NZ_PUHZ01000021.1"/>
</dbReference>
<evidence type="ECO:0000256" key="3">
    <source>
        <dbReference type="ARBA" id="ARBA00023082"/>
    </source>
</evidence>
<gene>
    <name evidence="7" type="ORF">C5Y93_21015</name>
</gene>
<keyword evidence="4" id="KW-0238">DNA-binding</keyword>
<comment type="caution">
    <text evidence="7">The sequence shown here is derived from an EMBL/GenBank/DDBJ whole genome shotgun (WGS) entry which is preliminary data.</text>
</comment>
<name>A0A2S8GHV7_9BACT</name>
<reference evidence="7 8" key="1">
    <citation type="submission" date="2018-02" db="EMBL/GenBank/DDBJ databases">
        <title>Comparative genomes isolates from brazilian mangrove.</title>
        <authorList>
            <person name="Araujo J.E."/>
            <person name="Taketani R.G."/>
            <person name="Silva M.C.P."/>
            <person name="Loureco M.V."/>
            <person name="Andreote F.D."/>
        </authorList>
    </citation>
    <scope>NUCLEOTIDE SEQUENCE [LARGE SCALE GENOMIC DNA]</scope>
    <source>
        <strain evidence="7 8">Nap-Phe MGV</strain>
    </source>
</reference>
<dbReference type="Pfam" id="PF07638">
    <property type="entry name" value="Sigma70_ECF"/>
    <property type="match status" value="1"/>
</dbReference>
<dbReference type="Gene3D" id="1.10.1740.10">
    <property type="match status" value="1"/>
</dbReference>
<dbReference type="Proteomes" id="UP000237819">
    <property type="component" value="Unassembled WGS sequence"/>
</dbReference>
<evidence type="ECO:0000313" key="7">
    <source>
        <dbReference type="EMBL" id="PQO44025.1"/>
    </source>
</evidence>
<keyword evidence="2" id="KW-0805">Transcription regulation</keyword>
<dbReference type="InterPro" id="IPR014326">
    <property type="entry name" value="RNA_pol_sigma-70_Plancto"/>
</dbReference>
<dbReference type="GO" id="GO:0016987">
    <property type="term" value="F:sigma factor activity"/>
    <property type="evidence" value="ECO:0007669"/>
    <property type="project" value="UniProtKB-KW"/>
</dbReference>
<dbReference type="InterPro" id="IPR036388">
    <property type="entry name" value="WH-like_DNA-bd_sf"/>
</dbReference>
<dbReference type="OrthoDB" id="276109at2"/>
<dbReference type="InterPro" id="IPR013325">
    <property type="entry name" value="RNA_pol_sigma_r2"/>
</dbReference>
<dbReference type="InterPro" id="IPR039425">
    <property type="entry name" value="RNA_pol_sigma-70-like"/>
</dbReference>
<evidence type="ECO:0000259" key="6">
    <source>
        <dbReference type="Pfam" id="PF07638"/>
    </source>
</evidence>
<feature type="domain" description="RNA polymerase sigma-70 ECF-like HTH" evidence="6">
    <location>
        <begin position="9"/>
        <end position="191"/>
    </location>
</feature>
<evidence type="ECO:0000256" key="5">
    <source>
        <dbReference type="ARBA" id="ARBA00023163"/>
    </source>
</evidence>